<dbReference type="SMART" id="SM00356">
    <property type="entry name" value="ZnF_C3H1"/>
    <property type="match status" value="2"/>
</dbReference>
<accession>A0A9P4L8Q3</accession>
<evidence type="ECO:0000313" key="8">
    <source>
        <dbReference type="Proteomes" id="UP000800039"/>
    </source>
</evidence>
<dbReference type="SUPFAM" id="SSF90229">
    <property type="entry name" value="CCCH zinc finger"/>
    <property type="match status" value="1"/>
</dbReference>
<dbReference type="InterPro" id="IPR057654">
    <property type="entry name" value="Znf-CCCH_tandem"/>
</dbReference>
<evidence type="ECO:0000313" key="7">
    <source>
        <dbReference type="EMBL" id="KAF1845513.1"/>
    </source>
</evidence>
<dbReference type="InterPro" id="IPR057683">
    <property type="entry name" value="DUF7923"/>
</dbReference>
<keyword evidence="8" id="KW-1185">Reference proteome</keyword>
<dbReference type="Proteomes" id="UP000800039">
    <property type="component" value="Unassembled WGS sequence"/>
</dbReference>
<dbReference type="PANTHER" id="PTHR37543">
    <property type="entry name" value="CCCH ZINC FINGER DNA BINDING PROTEIN (AFU_ORTHOLOGUE AFUA_5G12760)"/>
    <property type="match status" value="1"/>
</dbReference>
<dbReference type="GeneID" id="63849125"/>
<evidence type="ECO:0000256" key="4">
    <source>
        <dbReference type="PROSITE-ProRule" id="PRU00723"/>
    </source>
</evidence>
<dbReference type="Pfam" id="PF25542">
    <property type="entry name" value="zf-CCCH_12"/>
    <property type="match status" value="1"/>
</dbReference>
<keyword evidence="1 4" id="KW-0479">Metal-binding</keyword>
<feature type="compositionally biased region" description="Polar residues" evidence="5">
    <location>
        <begin position="270"/>
        <end position="283"/>
    </location>
</feature>
<dbReference type="Pfam" id="PF25540">
    <property type="entry name" value="DUF7923"/>
    <property type="match status" value="1"/>
</dbReference>
<gene>
    <name evidence="7" type="ORF">K460DRAFT_355327</name>
</gene>
<protein>
    <recommendedName>
        <fullName evidence="6">C3H1-type domain-containing protein</fullName>
    </recommendedName>
</protein>
<evidence type="ECO:0000256" key="1">
    <source>
        <dbReference type="ARBA" id="ARBA00022723"/>
    </source>
</evidence>
<comment type="caution">
    <text evidence="7">The sequence shown here is derived from an EMBL/GenBank/DDBJ whole genome shotgun (WGS) entry which is preliminary data.</text>
</comment>
<dbReference type="OrthoDB" id="2270193at2759"/>
<evidence type="ECO:0000256" key="3">
    <source>
        <dbReference type="ARBA" id="ARBA00022833"/>
    </source>
</evidence>
<dbReference type="EMBL" id="ML976616">
    <property type="protein sequence ID" value="KAF1845513.1"/>
    <property type="molecule type" value="Genomic_DNA"/>
</dbReference>
<feature type="zinc finger region" description="C3H1-type" evidence="4">
    <location>
        <begin position="351"/>
        <end position="378"/>
    </location>
</feature>
<dbReference type="PROSITE" id="PS50103">
    <property type="entry name" value="ZF_C3H1"/>
    <property type="match status" value="1"/>
</dbReference>
<feature type="region of interest" description="Disordered" evidence="5">
    <location>
        <begin position="270"/>
        <end position="293"/>
    </location>
</feature>
<dbReference type="GO" id="GO:0008270">
    <property type="term" value="F:zinc ion binding"/>
    <property type="evidence" value="ECO:0007669"/>
    <property type="project" value="UniProtKB-KW"/>
</dbReference>
<dbReference type="PANTHER" id="PTHR37543:SF1">
    <property type="entry name" value="CCCH ZINC FINGER DNA BINDING PROTEIN (AFU_ORTHOLOGUE AFUA_5G12760)"/>
    <property type="match status" value="1"/>
</dbReference>
<dbReference type="RefSeq" id="XP_040788076.1">
    <property type="nucleotide sequence ID" value="XM_040931873.1"/>
</dbReference>
<evidence type="ECO:0000256" key="5">
    <source>
        <dbReference type="SAM" id="MobiDB-lite"/>
    </source>
</evidence>
<dbReference type="Gene3D" id="4.10.1000.10">
    <property type="entry name" value="Zinc finger, CCCH-type"/>
    <property type="match status" value="1"/>
</dbReference>
<keyword evidence="3 4" id="KW-0862">Zinc</keyword>
<evidence type="ECO:0000256" key="2">
    <source>
        <dbReference type="ARBA" id="ARBA00022771"/>
    </source>
</evidence>
<sequence>MLADSKIDSLDTHLEQFKLNEQNRENDLHVEQAYFLRWNDTNRSQNILKEYGQLLNDYKLLKKAFEEKGTKATAKATTIAPAQKAPNPYVLVLVDGNGYIFNDELIREKEEGGMRAARMLNDAVEKYLHQNVPEAKTSRVVVRIYADLTNLSKQLAKSKVTGLEKRSIAPFSAAFTRAISLFDFVDALDEEGTKFKIREQLKLASEDNACSHILYAACHDSAYLSQLVPLRGARDKVTLVQGAGWNSEFHQFNLNVTQFPTIFRWSELPATTPNTKTPTSNGSAGPKPNGAQKATAPFIAQGPRQYDYWRSGTMSPGDPIIEVDRTSSIDTNGFGGGNGVSLGNKAAKNQKPSQTPCRYFQKGFCHFGQKCKYQHIPSGQSNLNGSAKPSQSLTMDRSNITAHLPTTTIPGFIALNKDGQRLDTYIRPPTQEEWKVYNTRFAKQKPCNSFHLQRICTTFGCPFDHNELEPESRHVLEYVLTCNPCPQRSACRTSDCFYGHICQKDDCAGQMKGCRMKTDLHSVDPKVASMVPAEDELEHDEPLVDMPDENNFLW</sequence>
<dbReference type="AlphaFoldDB" id="A0A9P4L8Q3"/>
<name>A0A9P4L8Q3_9PLEO</name>
<keyword evidence="2 4" id="KW-0863">Zinc-finger</keyword>
<organism evidence="7 8">
    <name type="scientific">Cucurbitaria berberidis CBS 394.84</name>
    <dbReference type="NCBI Taxonomy" id="1168544"/>
    <lineage>
        <taxon>Eukaryota</taxon>
        <taxon>Fungi</taxon>
        <taxon>Dikarya</taxon>
        <taxon>Ascomycota</taxon>
        <taxon>Pezizomycotina</taxon>
        <taxon>Dothideomycetes</taxon>
        <taxon>Pleosporomycetidae</taxon>
        <taxon>Pleosporales</taxon>
        <taxon>Pleosporineae</taxon>
        <taxon>Cucurbitariaceae</taxon>
        <taxon>Cucurbitaria</taxon>
    </lineage>
</organism>
<evidence type="ECO:0000259" key="6">
    <source>
        <dbReference type="PROSITE" id="PS50103"/>
    </source>
</evidence>
<dbReference type="Pfam" id="PF00642">
    <property type="entry name" value="zf-CCCH"/>
    <property type="match status" value="1"/>
</dbReference>
<reference evidence="7" key="1">
    <citation type="submission" date="2020-01" db="EMBL/GenBank/DDBJ databases">
        <authorList>
            <consortium name="DOE Joint Genome Institute"/>
            <person name="Haridas S."/>
            <person name="Albert R."/>
            <person name="Binder M."/>
            <person name="Bloem J."/>
            <person name="Labutti K."/>
            <person name="Salamov A."/>
            <person name="Andreopoulos B."/>
            <person name="Baker S.E."/>
            <person name="Barry K."/>
            <person name="Bills G."/>
            <person name="Bluhm B.H."/>
            <person name="Cannon C."/>
            <person name="Castanera R."/>
            <person name="Culley D.E."/>
            <person name="Daum C."/>
            <person name="Ezra D."/>
            <person name="Gonzalez J.B."/>
            <person name="Henrissat B."/>
            <person name="Kuo A."/>
            <person name="Liang C."/>
            <person name="Lipzen A."/>
            <person name="Lutzoni F."/>
            <person name="Magnuson J."/>
            <person name="Mondo S."/>
            <person name="Nolan M."/>
            <person name="Ohm R."/>
            <person name="Pangilinan J."/>
            <person name="Park H.-J."/>
            <person name="Ramirez L."/>
            <person name="Alfaro M."/>
            <person name="Sun H."/>
            <person name="Tritt A."/>
            <person name="Yoshinaga Y."/>
            <person name="Zwiers L.-H."/>
            <person name="Turgeon B.G."/>
            <person name="Goodwin S.B."/>
            <person name="Spatafora J.W."/>
            <person name="Crous P.W."/>
            <person name="Grigoriev I.V."/>
        </authorList>
    </citation>
    <scope>NUCLEOTIDE SEQUENCE</scope>
    <source>
        <strain evidence="7">CBS 394.84</strain>
    </source>
</reference>
<proteinExistence type="predicted"/>
<dbReference type="InterPro" id="IPR036855">
    <property type="entry name" value="Znf_CCCH_sf"/>
</dbReference>
<feature type="domain" description="C3H1-type" evidence="6">
    <location>
        <begin position="351"/>
        <end position="378"/>
    </location>
</feature>
<dbReference type="Pfam" id="PF25543">
    <property type="entry name" value="zf-CCCH_tandem"/>
    <property type="match status" value="1"/>
</dbReference>
<dbReference type="InterPro" id="IPR000571">
    <property type="entry name" value="Znf_CCCH"/>
</dbReference>